<keyword evidence="5 15" id="KW-0645">Protease</keyword>
<keyword evidence="6 13" id="KW-0812">Transmembrane</keyword>
<evidence type="ECO:0000256" key="11">
    <source>
        <dbReference type="ARBA" id="ARBA00023049"/>
    </source>
</evidence>
<keyword evidence="10 13" id="KW-1133">Transmembrane helix</keyword>
<dbReference type="GO" id="GO:0006508">
    <property type="term" value="P:proteolysis"/>
    <property type="evidence" value="ECO:0007669"/>
    <property type="project" value="UniProtKB-KW"/>
</dbReference>
<evidence type="ECO:0000256" key="10">
    <source>
        <dbReference type="ARBA" id="ARBA00022989"/>
    </source>
</evidence>
<evidence type="ECO:0000256" key="9">
    <source>
        <dbReference type="ARBA" id="ARBA00022833"/>
    </source>
</evidence>
<dbReference type="GO" id="GO:0005886">
    <property type="term" value="C:plasma membrane"/>
    <property type="evidence" value="ECO:0007669"/>
    <property type="project" value="UniProtKB-SubCell"/>
</dbReference>
<feature type="transmembrane region" description="Helical" evidence="13">
    <location>
        <begin position="54"/>
        <end position="77"/>
    </location>
</feature>
<keyword evidence="9" id="KW-0862">Zinc</keyword>
<evidence type="ECO:0000313" key="15">
    <source>
        <dbReference type="EMBL" id="AAP58571.1"/>
    </source>
</evidence>
<dbReference type="GO" id="GO:0046872">
    <property type="term" value="F:metal ion binding"/>
    <property type="evidence" value="ECO:0007669"/>
    <property type="project" value="UniProtKB-KW"/>
</dbReference>
<feature type="transmembrane region" description="Helical" evidence="13">
    <location>
        <begin position="97"/>
        <end position="122"/>
    </location>
</feature>
<dbReference type="PANTHER" id="PTHR35864">
    <property type="entry name" value="ZINC METALLOPROTEASE MJ0611-RELATED"/>
    <property type="match status" value="1"/>
</dbReference>
<evidence type="ECO:0000256" key="4">
    <source>
        <dbReference type="ARBA" id="ARBA00022475"/>
    </source>
</evidence>
<evidence type="ECO:0000256" key="12">
    <source>
        <dbReference type="ARBA" id="ARBA00023136"/>
    </source>
</evidence>
<evidence type="ECO:0000259" key="14">
    <source>
        <dbReference type="Pfam" id="PF02163"/>
    </source>
</evidence>
<feature type="transmembrane region" description="Helical" evidence="13">
    <location>
        <begin position="200"/>
        <end position="218"/>
    </location>
</feature>
<evidence type="ECO:0000256" key="13">
    <source>
        <dbReference type="SAM" id="Phobius"/>
    </source>
</evidence>
<dbReference type="CDD" id="cd06158">
    <property type="entry name" value="S2P-M50_like_1"/>
    <property type="match status" value="1"/>
</dbReference>
<evidence type="ECO:0000256" key="7">
    <source>
        <dbReference type="ARBA" id="ARBA00022723"/>
    </source>
</evidence>
<accession>Q7X2Z3</accession>
<protein>
    <submittedName>
        <fullName evidence="15">Putative zinc-dependent protease</fullName>
    </submittedName>
</protein>
<keyword evidence="11" id="KW-0482">Metalloprotease</keyword>
<dbReference type="Pfam" id="PF02163">
    <property type="entry name" value="Peptidase_M50"/>
    <property type="match status" value="1"/>
</dbReference>
<comment type="similarity">
    <text evidence="3">Belongs to the peptidase M50B family.</text>
</comment>
<evidence type="ECO:0000256" key="1">
    <source>
        <dbReference type="ARBA" id="ARBA00001947"/>
    </source>
</evidence>
<keyword evidence="4" id="KW-1003">Cell membrane</keyword>
<evidence type="ECO:0000256" key="6">
    <source>
        <dbReference type="ARBA" id="ARBA00022692"/>
    </source>
</evidence>
<feature type="domain" description="Peptidase M50" evidence="14">
    <location>
        <begin position="16"/>
        <end position="208"/>
    </location>
</feature>
<evidence type="ECO:0000256" key="2">
    <source>
        <dbReference type="ARBA" id="ARBA00004651"/>
    </source>
</evidence>
<feature type="transmembrane region" description="Helical" evidence="13">
    <location>
        <begin position="12"/>
        <end position="33"/>
    </location>
</feature>
<dbReference type="InterPro" id="IPR044537">
    <property type="entry name" value="Rip2-like"/>
</dbReference>
<keyword evidence="7" id="KW-0479">Metal-binding</keyword>
<sequence length="234" mass="25522">MGNIDSNTIGQFILYMVALIFSLSVHESAHAWMSNRFGDDLARLQGRISLNPAVHVDPIGTLLFPAIAFFTHLPIIGWAKPTPVNPLKWRNKRVANFWVSAAGVISNAFIAIVAGVLMRVLYEVNVVQLYMSPYYGLGAEATGGSIIAEGGAKLLSGFFTLNIALAIFNLIPVPPLDGSKILASILPSSFDEALETLERFGFLLLMVLMFTGVFNFIFRVIMPLVSYPFIIGLG</sequence>
<evidence type="ECO:0000256" key="8">
    <source>
        <dbReference type="ARBA" id="ARBA00022801"/>
    </source>
</evidence>
<reference evidence="15" key="1">
    <citation type="journal article" date="2003" name="Mol. Microbiol.">
        <title>Acidobacteria form a coherent but highly diverse group within the bacterial domain: evidence from environmental genomics.</title>
        <authorList>
            <person name="Quaiser A."/>
            <person name="Ochsenreiter T."/>
            <person name="Lanz C."/>
            <person name="Schuster S.C."/>
            <person name="Treusch A.H."/>
            <person name="Eck J."/>
            <person name="Schleper C."/>
        </authorList>
    </citation>
    <scope>NUCLEOTIDE SEQUENCE</scope>
</reference>
<comment type="subcellular location">
    <subcellularLocation>
        <location evidence="2">Cell membrane</location>
        <topology evidence="2">Multi-pass membrane protein</topology>
    </subcellularLocation>
</comment>
<dbReference type="AlphaFoldDB" id="Q7X2Z3"/>
<keyword evidence="8" id="KW-0378">Hydrolase</keyword>
<evidence type="ECO:0000256" key="5">
    <source>
        <dbReference type="ARBA" id="ARBA00022670"/>
    </source>
</evidence>
<dbReference type="GO" id="GO:0008237">
    <property type="term" value="F:metallopeptidase activity"/>
    <property type="evidence" value="ECO:0007669"/>
    <property type="project" value="UniProtKB-KW"/>
</dbReference>
<dbReference type="InterPro" id="IPR008915">
    <property type="entry name" value="Peptidase_M50"/>
</dbReference>
<proteinExistence type="inferred from homology"/>
<organism evidence="15">
    <name type="scientific">uncultured Acidobacteriota bacterium</name>
    <dbReference type="NCBI Taxonomy" id="171953"/>
    <lineage>
        <taxon>Bacteria</taxon>
        <taxon>Pseudomonadati</taxon>
        <taxon>Acidobacteriota</taxon>
        <taxon>environmental samples</taxon>
    </lineage>
</organism>
<dbReference type="PANTHER" id="PTHR35864:SF1">
    <property type="entry name" value="ZINC METALLOPROTEASE YWHC-RELATED"/>
    <property type="match status" value="1"/>
</dbReference>
<dbReference type="EMBL" id="AY281355">
    <property type="protein sequence ID" value="AAP58571.1"/>
    <property type="molecule type" value="Genomic_DNA"/>
</dbReference>
<feature type="transmembrane region" description="Helical" evidence="13">
    <location>
        <begin position="154"/>
        <end position="171"/>
    </location>
</feature>
<name>Q7X2Z3_9BACT</name>
<dbReference type="InterPro" id="IPR052348">
    <property type="entry name" value="Metallopeptidase_M50B"/>
</dbReference>
<keyword evidence="12 13" id="KW-0472">Membrane</keyword>
<evidence type="ECO:0000256" key="3">
    <source>
        <dbReference type="ARBA" id="ARBA00007931"/>
    </source>
</evidence>
<comment type="cofactor">
    <cofactor evidence="1">
        <name>Zn(2+)</name>
        <dbReference type="ChEBI" id="CHEBI:29105"/>
    </cofactor>
</comment>